<protein>
    <submittedName>
        <fullName evidence="1">Uncharacterized protein</fullName>
    </submittedName>
</protein>
<sequence length="672" mass="71199">MAAEAPPPSSSSSSSSSAARPPPAGAASPETYLGSVISLTSKSEIRYEGVLYNINTEESSIGLRNVRSFGTEGRKKEGIQIPGSDKVYEYILFRGTDIKDLQVKSSPPQPPPQPAPLHNDPAIIQSHYPQPASTSTSLPTAGGAALPDLSSQPAQYGFQRPSFQSNIPLYQPGNTLWGSSGPPAGNGAGLSVPPMYWQGYYAPPGSLPQHLQQPPLLQPTPGLSAPQTFQYPGLNTSLPSGPQKLSELQPPLLQPSVTSQGPSSNITPATTAPSASLLGTETSKALPNMVPLFTPPVPTHGPSLPVGSQSISMAETSAAASKNLNSLVSSKTAVNPSATLSYQTVSQAISSTVASPSPAGLEMPAPLMASSGQLLQNAPSMLSSSQSMQTPLQMSNNIVKPADPKTRVAEPLLPDPLTRAVPENNEPILPLPKQTPQKYNGASSQSHHNFRGRGRGRGSALSQSVTKFTEEFDFMAMNEKFNKDEVWGHLGKKSQSRDKDSDLGDDVFDEDLEYEETDNPELDVKPVYVKDDFFDSLSGGTFGRGGQNGRPRFSELRKMDTETFGDFPRHRQPYRGGGRGYRGGGRSRGSYYGGRDYGNMGGGRDYGNMGGGRDYGNMGRGGGQENYYGGRGGYGNTGRGGQENYYGGGGRGGYGRGGQEDSYPQRGSYGRG</sequence>
<reference evidence="1" key="1">
    <citation type="submission" date="2021-05" db="EMBL/GenBank/DDBJ databases">
        <authorList>
            <person name="Scholz U."/>
            <person name="Mascher M."/>
            <person name="Fiebig A."/>
        </authorList>
    </citation>
    <scope>NUCLEOTIDE SEQUENCE [LARGE SCALE GENOMIC DNA]</scope>
</reference>
<evidence type="ECO:0000313" key="1">
    <source>
        <dbReference type="EnsemblPlants" id="AVESA.00010b.r2.3AG0410910.1.CDS"/>
    </source>
</evidence>
<dbReference type="EnsemblPlants" id="AVESA.00010b.r2.3AG0410910.1">
    <property type="protein sequence ID" value="AVESA.00010b.r2.3AG0410910.1.CDS"/>
    <property type="gene ID" value="AVESA.00010b.r2.3AG0410910"/>
</dbReference>
<organism evidence="1 2">
    <name type="scientific">Avena sativa</name>
    <name type="common">Oat</name>
    <dbReference type="NCBI Taxonomy" id="4498"/>
    <lineage>
        <taxon>Eukaryota</taxon>
        <taxon>Viridiplantae</taxon>
        <taxon>Streptophyta</taxon>
        <taxon>Embryophyta</taxon>
        <taxon>Tracheophyta</taxon>
        <taxon>Spermatophyta</taxon>
        <taxon>Magnoliopsida</taxon>
        <taxon>Liliopsida</taxon>
        <taxon>Poales</taxon>
        <taxon>Poaceae</taxon>
        <taxon>BOP clade</taxon>
        <taxon>Pooideae</taxon>
        <taxon>Poodae</taxon>
        <taxon>Poeae</taxon>
        <taxon>Poeae Chloroplast Group 1 (Aveneae type)</taxon>
        <taxon>Aveninae</taxon>
        <taxon>Avena</taxon>
    </lineage>
</organism>
<name>A0ACD5VAS5_AVESA</name>
<reference evidence="1" key="2">
    <citation type="submission" date="2025-09" db="UniProtKB">
        <authorList>
            <consortium name="EnsemblPlants"/>
        </authorList>
    </citation>
    <scope>IDENTIFICATION</scope>
</reference>
<keyword evidence="2" id="KW-1185">Reference proteome</keyword>
<dbReference type="Proteomes" id="UP001732700">
    <property type="component" value="Chromosome 3A"/>
</dbReference>
<evidence type="ECO:0000313" key="2">
    <source>
        <dbReference type="Proteomes" id="UP001732700"/>
    </source>
</evidence>
<accession>A0ACD5VAS5</accession>
<proteinExistence type="predicted"/>